<evidence type="ECO:0000259" key="2">
    <source>
        <dbReference type="SMART" id="SM00856"/>
    </source>
</evidence>
<dbReference type="InterPro" id="IPR035513">
    <property type="entry name" value="Invertase/methylesterase_inhib"/>
</dbReference>
<evidence type="ECO:0000313" key="3">
    <source>
        <dbReference type="EMBL" id="OIW07843.1"/>
    </source>
</evidence>
<feature type="domain" description="Pectinesterase inhibitor" evidence="2">
    <location>
        <begin position="90"/>
        <end position="235"/>
    </location>
</feature>
<name>A0A1J7I4S9_LUPAN</name>
<dbReference type="Proteomes" id="UP000188354">
    <property type="component" value="Chromosome LG07"/>
</dbReference>
<evidence type="ECO:0000256" key="1">
    <source>
        <dbReference type="SAM" id="SignalP"/>
    </source>
</evidence>
<dbReference type="Gramene" id="OIW07843">
    <property type="protein sequence ID" value="OIW07843"/>
    <property type="gene ID" value="TanjilG_32699"/>
</dbReference>
<sequence length="241" mass="26495">MARLACCLVLISLCLCRVLEPAFAAKNYNKTKKNKRKMARLACCLVLISLCLCRVLEPAFAAKKGHKTLKVKPTKHIAPATAHFPSAIPTEQALIQQLCHDTRKFKLCRKIVQGDRVALESVAEAKIAIDIATSMASRVGAYVSTQLKTNRVKVLSRGFVKVCKFNYGNAIVDLNLSYINFESNTKKAIESLKQAEIKVGYCVNSLKSGSKNSEIPPVHKANKVIQSLIKAAESVAKKQTH</sequence>
<keyword evidence="1" id="KW-0732">Signal</keyword>
<dbReference type="SUPFAM" id="SSF101148">
    <property type="entry name" value="Plant invertase/pectin methylesterase inhibitor"/>
    <property type="match status" value="1"/>
</dbReference>
<reference evidence="3 4" key="1">
    <citation type="journal article" date="2017" name="Plant Biotechnol. J.">
        <title>A comprehensive draft genome sequence for lupin (Lupinus angustifolius), an emerging health food: insights into plant-microbe interactions and legume evolution.</title>
        <authorList>
            <person name="Hane J.K."/>
            <person name="Ming Y."/>
            <person name="Kamphuis L.G."/>
            <person name="Nelson M.N."/>
            <person name="Garg G."/>
            <person name="Atkins C.A."/>
            <person name="Bayer P.E."/>
            <person name="Bravo A."/>
            <person name="Bringans S."/>
            <person name="Cannon S."/>
            <person name="Edwards D."/>
            <person name="Foley R."/>
            <person name="Gao L.L."/>
            <person name="Harrison M.J."/>
            <person name="Huang W."/>
            <person name="Hurgobin B."/>
            <person name="Li S."/>
            <person name="Liu C.W."/>
            <person name="McGrath A."/>
            <person name="Morahan G."/>
            <person name="Murray J."/>
            <person name="Weller J."/>
            <person name="Jian J."/>
            <person name="Singh K.B."/>
        </authorList>
    </citation>
    <scope>NUCLEOTIDE SEQUENCE [LARGE SCALE GENOMIC DNA]</scope>
    <source>
        <strain evidence="4">cv. Tanjil</strain>
        <tissue evidence="3">Whole plant</tissue>
    </source>
</reference>
<dbReference type="InterPro" id="IPR006501">
    <property type="entry name" value="Pectinesterase_inhib_dom"/>
</dbReference>
<keyword evidence="4" id="KW-1185">Reference proteome</keyword>
<dbReference type="GO" id="GO:0004857">
    <property type="term" value="F:enzyme inhibitor activity"/>
    <property type="evidence" value="ECO:0007669"/>
    <property type="project" value="InterPro"/>
</dbReference>
<organism evidence="3 4">
    <name type="scientific">Lupinus angustifolius</name>
    <name type="common">Narrow-leaved blue lupine</name>
    <dbReference type="NCBI Taxonomy" id="3871"/>
    <lineage>
        <taxon>Eukaryota</taxon>
        <taxon>Viridiplantae</taxon>
        <taxon>Streptophyta</taxon>
        <taxon>Embryophyta</taxon>
        <taxon>Tracheophyta</taxon>
        <taxon>Spermatophyta</taxon>
        <taxon>Magnoliopsida</taxon>
        <taxon>eudicotyledons</taxon>
        <taxon>Gunneridae</taxon>
        <taxon>Pentapetalae</taxon>
        <taxon>rosids</taxon>
        <taxon>fabids</taxon>
        <taxon>Fabales</taxon>
        <taxon>Fabaceae</taxon>
        <taxon>Papilionoideae</taxon>
        <taxon>50 kb inversion clade</taxon>
        <taxon>genistoids sensu lato</taxon>
        <taxon>core genistoids</taxon>
        <taxon>Genisteae</taxon>
        <taxon>Lupinus</taxon>
    </lineage>
</organism>
<accession>A0A1J7I4S9</accession>
<dbReference type="Gene3D" id="1.20.140.40">
    <property type="entry name" value="Invertase/pectin methylesterase inhibitor family protein"/>
    <property type="match status" value="1"/>
</dbReference>
<feature type="chain" id="PRO_5012182183" description="Pectinesterase inhibitor domain-containing protein" evidence="1">
    <location>
        <begin position="25"/>
        <end position="241"/>
    </location>
</feature>
<dbReference type="NCBIfam" id="TIGR01614">
    <property type="entry name" value="PME_inhib"/>
    <property type="match status" value="1"/>
</dbReference>
<dbReference type="EMBL" id="CM007367">
    <property type="protein sequence ID" value="OIW07843.1"/>
    <property type="molecule type" value="Genomic_DNA"/>
</dbReference>
<gene>
    <name evidence="3" type="ORF">TanjilG_32699</name>
</gene>
<dbReference type="SMART" id="SM00856">
    <property type="entry name" value="PMEI"/>
    <property type="match status" value="1"/>
</dbReference>
<feature type="signal peptide" evidence="1">
    <location>
        <begin position="1"/>
        <end position="24"/>
    </location>
</feature>
<dbReference type="Pfam" id="PF04043">
    <property type="entry name" value="PMEI"/>
    <property type="match status" value="1"/>
</dbReference>
<protein>
    <recommendedName>
        <fullName evidence="2">Pectinesterase inhibitor domain-containing protein</fullName>
    </recommendedName>
</protein>
<dbReference type="AlphaFoldDB" id="A0A1J7I4S9"/>
<evidence type="ECO:0000313" key="4">
    <source>
        <dbReference type="Proteomes" id="UP000188354"/>
    </source>
</evidence>
<proteinExistence type="predicted"/>